<dbReference type="Gene3D" id="3.40.50.720">
    <property type="entry name" value="NAD(P)-binding Rossmann-like Domain"/>
    <property type="match status" value="1"/>
</dbReference>
<dbReference type="AlphaFoldDB" id="A0A445CI28"/>
<evidence type="ECO:0000259" key="2">
    <source>
        <dbReference type="Pfam" id="PF01416"/>
    </source>
</evidence>
<dbReference type="GO" id="GO:0004354">
    <property type="term" value="F:glutamate dehydrogenase (NADP+) activity"/>
    <property type="evidence" value="ECO:0007669"/>
    <property type="project" value="TreeGrafter"/>
</dbReference>
<proteinExistence type="predicted"/>
<dbReference type="EMBL" id="SDMP01000007">
    <property type="protein sequence ID" value="RYR50583.1"/>
    <property type="molecule type" value="Genomic_DNA"/>
</dbReference>
<keyword evidence="4" id="KW-1185">Reference proteome</keyword>
<dbReference type="Proteomes" id="UP000289738">
    <property type="component" value="Chromosome A07"/>
</dbReference>
<dbReference type="InterPro" id="IPR036291">
    <property type="entry name" value="NAD(P)-bd_dom_sf"/>
</dbReference>
<dbReference type="InterPro" id="IPR006096">
    <property type="entry name" value="Glu/Leu/Phe/Val/Trp_DH_C"/>
</dbReference>
<dbReference type="SUPFAM" id="SSF51735">
    <property type="entry name" value="NAD(P)-binding Rossmann-fold domains"/>
    <property type="match status" value="1"/>
</dbReference>
<dbReference type="InterPro" id="IPR020095">
    <property type="entry name" value="PsdUridine_synth_TruA_C"/>
</dbReference>
<dbReference type="Pfam" id="PF00208">
    <property type="entry name" value="ELFV_dehydrog"/>
    <property type="match status" value="1"/>
</dbReference>
<gene>
    <name evidence="3" type="ORF">Ahy_A07g037212</name>
</gene>
<feature type="domain" description="Pseudouridine synthase I TruA alpha/beta" evidence="2">
    <location>
        <begin position="232"/>
        <end position="266"/>
    </location>
</feature>
<dbReference type="InterPro" id="IPR020103">
    <property type="entry name" value="PsdUridine_synth_cat_dom_sf"/>
</dbReference>
<sequence>MTFQGNLGAKLKTTSFWESSLASSVASINPSHLSITEKGFKDDREPHVLNSGIILGPLQPLMTSFKHRHCSSCCYHRSPAALCVVSRSGKIAMHVLEKLIAYGALPVSVSDSKGYLVDEDEFDYMRIQFLGDIKAQQRNYSKTYARSKYYDENERNNLAFARASQNEINPFDAMNFVNSGCCLLVETCLVPRSQFKIYEKLIFLLLLQWQLELEGLDIYFLSPMYIRYGGIELWVIKIRGSAFLWHQVCCMVAVLFMIGKGLESPNVGA</sequence>
<evidence type="ECO:0000313" key="3">
    <source>
        <dbReference type="EMBL" id="RYR50583.1"/>
    </source>
</evidence>
<dbReference type="InterPro" id="IPR020097">
    <property type="entry name" value="PsdUridine_synth_TruA_a/b_dom"/>
</dbReference>
<dbReference type="GO" id="GO:0003723">
    <property type="term" value="F:RNA binding"/>
    <property type="evidence" value="ECO:0007669"/>
    <property type="project" value="InterPro"/>
</dbReference>
<dbReference type="InterPro" id="IPR050724">
    <property type="entry name" value="Glu_Leu_Phe_Val_DH"/>
</dbReference>
<dbReference type="Gene3D" id="3.30.70.660">
    <property type="entry name" value="Pseudouridine synthase I, catalytic domain, C-terminal subdomain"/>
    <property type="match status" value="1"/>
</dbReference>
<evidence type="ECO:0000313" key="4">
    <source>
        <dbReference type="Proteomes" id="UP000289738"/>
    </source>
</evidence>
<dbReference type="GO" id="GO:0001522">
    <property type="term" value="P:pseudouridine synthesis"/>
    <property type="evidence" value="ECO:0007669"/>
    <property type="project" value="InterPro"/>
</dbReference>
<dbReference type="STRING" id="3818.A0A445CI28"/>
<dbReference type="PANTHER" id="PTHR43571:SF1">
    <property type="entry name" value="NADP-SPECIFIC GLUTAMATE DEHYDROGENASE 1-RELATED"/>
    <property type="match status" value="1"/>
</dbReference>
<dbReference type="Pfam" id="PF01416">
    <property type="entry name" value="PseudoU_synth_1"/>
    <property type="match status" value="1"/>
</dbReference>
<evidence type="ECO:0000259" key="1">
    <source>
        <dbReference type="Pfam" id="PF00208"/>
    </source>
</evidence>
<feature type="domain" description="Glutamate/phenylalanine/leucine/valine/L-tryptophan dehydrogenase C-terminal" evidence="1">
    <location>
        <begin position="81"/>
        <end position="188"/>
    </location>
</feature>
<dbReference type="GO" id="GO:0009982">
    <property type="term" value="F:pseudouridine synthase activity"/>
    <property type="evidence" value="ECO:0007669"/>
    <property type="project" value="InterPro"/>
</dbReference>
<accession>A0A445CI28</accession>
<dbReference type="SUPFAM" id="SSF55120">
    <property type="entry name" value="Pseudouridine synthase"/>
    <property type="match status" value="1"/>
</dbReference>
<name>A0A445CI28_ARAHY</name>
<dbReference type="GO" id="GO:0006537">
    <property type="term" value="P:glutamate biosynthetic process"/>
    <property type="evidence" value="ECO:0007669"/>
    <property type="project" value="TreeGrafter"/>
</dbReference>
<organism evidence="3 4">
    <name type="scientific">Arachis hypogaea</name>
    <name type="common">Peanut</name>
    <dbReference type="NCBI Taxonomy" id="3818"/>
    <lineage>
        <taxon>Eukaryota</taxon>
        <taxon>Viridiplantae</taxon>
        <taxon>Streptophyta</taxon>
        <taxon>Embryophyta</taxon>
        <taxon>Tracheophyta</taxon>
        <taxon>Spermatophyta</taxon>
        <taxon>Magnoliopsida</taxon>
        <taxon>eudicotyledons</taxon>
        <taxon>Gunneridae</taxon>
        <taxon>Pentapetalae</taxon>
        <taxon>rosids</taxon>
        <taxon>fabids</taxon>
        <taxon>Fabales</taxon>
        <taxon>Fabaceae</taxon>
        <taxon>Papilionoideae</taxon>
        <taxon>50 kb inversion clade</taxon>
        <taxon>dalbergioids sensu lato</taxon>
        <taxon>Dalbergieae</taxon>
        <taxon>Pterocarpus clade</taxon>
        <taxon>Arachis</taxon>
    </lineage>
</organism>
<protein>
    <submittedName>
        <fullName evidence="3">Uncharacterized protein</fullName>
    </submittedName>
</protein>
<comment type="caution">
    <text evidence="3">The sequence shown here is derived from an EMBL/GenBank/DDBJ whole genome shotgun (WGS) entry which is preliminary data.</text>
</comment>
<reference evidence="3 4" key="1">
    <citation type="submission" date="2019-01" db="EMBL/GenBank/DDBJ databases">
        <title>Sequencing of cultivated peanut Arachis hypogaea provides insights into genome evolution and oil improvement.</title>
        <authorList>
            <person name="Chen X."/>
        </authorList>
    </citation>
    <scope>NUCLEOTIDE SEQUENCE [LARGE SCALE GENOMIC DNA]</scope>
    <source>
        <strain evidence="4">cv. Fuhuasheng</strain>
        <tissue evidence="3">Leaves</tissue>
    </source>
</reference>
<dbReference type="GO" id="GO:0005829">
    <property type="term" value="C:cytosol"/>
    <property type="evidence" value="ECO:0007669"/>
    <property type="project" value="TreeGrafter"/>
</dbReference>
<dbReference type="PANTHER" id="PTHR43571">
    <property type="entry name" value="NADP-SPECIFIC GLUTAMATE DEHYDROGENASE 1-RELATED"/>
    <property type="match status" value="1"/>
</dbReference>